<evidence type="ECO:0000313" key="2">
    <source>
        <dbReference type="Proteomes" id="UP000813420"/>
    </source>
</evidence>
<dbReference type="InterPro" id="IPR052922">
    <property type="entry name" value="Cytidylate_Kinase-2"/>
</dbReference>
<dbReference type="InterPro" id="IPR027417">
    <property type="entry name" value="P-loop_NTPase"/>
</dbReference>
<comment type="caution">
    <text evidence="1">The sequence shown here is derived from an EMBL/GenBank/DDBJ whole genome shotgun (WGS) entry which is preliminary data.</text>
</comment>
<gene>
    <name evidence="1" type="ORF">K8V39_00740</name>
</gene>
<reference evidence="1" key="1">
    <citation type="journal article" date="2021" name="PeerJ">
        <title>Extensive microbial diversity within the chicken gut microbiome revealed by metagenomics and culture.</title>
        <authorList>
            <person name="Gilroy R."/>
            <person name="Ravi A."/>
            <person name="Getino M."/>
            <person name="Pursley I."/>
            <person name="Horton D.L."/>
            <person name="Alikhan N.F."/>
            <person name="Baker D."/>
            <person name="Gharbi K."/>
            <person name="Hall N."/>
            <person name="Watson M."/>
            <person name="Adriaenssens E.M."/>
            <person name="Foster-Nyarko E."/>
            <person name="Jarju S."/>
            <person name="Secka A."/>
            <person name="Antonio M."/>
            <person name="Oren A."/>
            <person name="Chaudhuri R.R."/>
            <person name="La Ragione R."/>
            <person name="Hildebrand F."/>
            <person name="Pallen M.J."/>
        </authorList>
    </citation>
    <scope>NUCLEOTIDE SEQUENCE</scope>
    <source>
        <strain evidence="1">USAMLcec4-12693</strain>
    </source>
</reference>
<organism evidence="1 2">
    <name type="scientific">Merdimonas faecis</name>
    <dbReference type="NCBI Taxonomy" id="1653435"/>
    <lineage>
        <taxon>Bacteria</taxon>
        <taxon>Bacillati</taxon>
        <taxon>Bacillota</taxon>
        <taxon>Clostridia</taxon>
        <taxon>Lachnospirales</taxon>
        <taxon>Lachnospiraceae</taxon>
        <taxon>Merdimonas</taxon>
    </lineage>
</organism>
<accession>A0A9D2VW24</accession>
<dbReference type="PANTHER" id="PTHR37816:SF3">
    <property type="entry name" value="MODULATES DNA TOPOLOGY"/>
    <property type="match status" value="1"/>
</dbReference>
<sequence length="166" mass="19870">MERAIVIGSPGAGKSTFARRLRDASQIPLYYLDMIWHLPDRTNVSREEFDMRLQEILAKDRWIIDGNYLRTMEARIAACDTIFLLDYPVELCLEGVEERIGKPRTDMPWVETEFDEEFRQWILDFPEKQLLKIYELLEKYSGRGKEIMIFRKREEAEEFLQGREER</sequence>
<reference evidence="1" key="2">
    <citation type="submission" date="2021-09" db="EMBL/GenBank/DDBJ databases">
        <authorList>
            <person name="Gilroy R."/>
        </authorList>
    </citation>
    <scope>NUCLEOTIDE SEQUENCE</scope>
    <source>
        <strain evidence="1">USAMLcec4-12693</strain>
    </source>
</reference>
<dbReference type="SUPFAM" id="SSF52540">
    <property type="entry name" value="P-loop containing nucleoside triphosphate hydrolases"/>
    <property type="match status" value="1"/>
</dbReference>
<dbReference type="RefSeq" id="WP_277271463.1">
    <property type="nucleotide sequence ID" value="NZ_DYXE01000008.1"/>
</dbReference>
<name>A0A9D2VW24_9FIRM</name>
<keyword evidence="1" id="KW-0418">Kinase</keyword>
<dbReference type="PANTHER" id="PTHR37816">
    <property type="entry name" value="YALI0E33011P"/>
    <property type="match status" value="1"/>
</dbReference>
<keyword evidence="1" id="KW-0808">Transferase</keyword>
<proteinExistence type="predicted"/>
<dbReference type="AlphaFoldDB" id="A0A9D2VW24"/>
<dbReference type="EMBL" id="DYXE01000008">
    <property type="protein sequence ID" value="HJH48773.1"/>
    <property type="molecule type" value="Genomic_DNA"/>
</dbReference>
<dbReference type="Gene3D" id="3.40.50.300">
    <property type="entry name" value="P-loop containing nucleotide triphosphate hydrolases"/>
    <property type="match status" value="1"/>
</dbReference>
<dbReference type="GO" id="GO:0016301">
    <property type="term" value="F:kinase activity"/>
    <property type="evidence" value="ECO:0007669"/>
    <property type="project" value="UniProtKB-KW"/>
</dbReference>
<protein>
    <submittedName>
        <fullName evidence="1">Adenylate kinase</fullName>
    </submittedName>
</protein>
<dbReference type="Proteomes" id="UP000813420">
    <property type="component" value="Unassembled WGS sequence"/>
</dbReference>
<evidence type="ECO:0000313" key="1">
    <source>
        <dbReference type="EMBL" id="HJH48773.1"/>
    </source>
</evidence>